<dbReference type="KEGG" id="cfj:CFIO01_12691"/>
<dbReference type="AlphaFoldDB" id="A0A010S187"/>
<gene>
    <name evidence="2" type="ORF">CFIO01_12691</name>
</gene>
<accession>A0A010S187</accession>
<reference evidence="2 3" key="1">
    <citation type="submission" date="2014-02" db="EMBL/GenBank/DDBJ databases">
        <title>The genome sequence of Colletotrichum fioriniae PJ7.</title>
        <authorList>
            <person name="Baroncelli R."/>
            <person name="Thon M.R."/>
        </authorList>
    </citation>
    <scope>NUCLEOTIDE SEQUENCE [LARGE SCALE GENOMIC DNA]</scope>
    <source>
        <strain evidence="2 3">PJ7</strain>
    </source>
</reference>
<feature type="compositionally biased region" description="Basic and acidic residues" evidence="1">
    <location>
        <begin position="137"/>
        <end position="146"/>
    </location>
</feature>
<evidence type="ECO:0000313" key="3">
    <source>
        <dbReference type="Proteomes" id="UP000020467"/>
    </source>
</evidence>
<organism evidence="2 3">
    <name type="scientific">Colletotrichum fioriniae PJ7</name>
    <dbReference type="NCBI Taxonomy" id="1445577"/>
    <lineage>
        <taxon>Eukaryota</taxon>
        <taxon>Fungi</taxon>
        <taxon>Dikarya</taxon>
        <taxon>Ascomycota</taxon>
        <taxon>Pezizomycotina</taxon>
        <taxon>Sordariomycetes</taxon>
        <taxon>Hypocreomycetidae</taxon>
        <taxon>Glomerellales</taxon>
        <taxon>Glomerellaceae</taxon>
        <taxon>Colletotrichum</taxon>
        <taxon>Colletotrichum acutatum species complex</taxon>
    </lineage>
</organism>
<protein>
    <submittedName>
        <fullName evidence="2">Uncharacterized protein</fullName>
    </submittedName>
</protein>
<dbReference type="HOGENOM" id="CLU_1261415_0_0_1"/>
<evidence type="ECO:0000313" key="2">
    <source>
        <dbReference type="EMBL" id="EXF84364.1"/>
    </source>
</evidence>
<name>A0A010S187_9PEZI</name>
<evidence type="ECO:0000256" key="1">
    <source>
        <dbReference type="SAM" id="MobiDB-lite"/>
    </source>
</evidence>
<feature type="region of interest" description="Disordered" evidence="1">
    <location>
        <begin position="27"/>
        <end position="48"/>
    </location>
</feature>
<comment type="caution">
    <text evidence="2">The sequence shown here is derived from an EMBL/GenBank/DDBJ whole genome shotgun (WGS) entry which is preliminary data.</text>
</comment>
<sequence length="219" mass="24576">MEFEVSMEYSYPPALSLLSTHYLPCSTTSSTTTPSAERTNRGTWDGSRNRNITERAKTCLLGNPLRPEIHSTTRPQDQATTPPVNYTCTDTSYGVGTLLHTARPRGGSRARLRMAAMGRRPYILAHERAPATIQDQSPHKLPDSTKPRWKGTNTPYGVRTMTLPLRRRSSPPLFHSLSPGDTWEERNLTTWDGWDKTGESHLCRSYVRAHCTQLDTCSG</sequence>
<dbReference type="Proteomes" id="UP000020467">
    <property type="component" value="Unassembled WGS sequence"/>
</dbReference>
<proteinExistence type="predicted"/>
<feature type="region of interest" description="Disordered" evidence="1">
    <location>
        <begin position="134"/>
        <end position="158"/>
    </location>
</feature>
<keyword evidence="3" id="KW-1185">Reference proteome</keyword>
<dbReference type="EMBL" id="JARH01000178">
    <property type="protein sequence ID" value="EXF84364.1"/>
    <property type="molecule type" value="Genomic_DNA"/>
</dbReference>